<proteinExistence type="predicted"/>
<evidence type="ECO:0000313" key="3">
    <source>
        <dbReference type="Proteomes" id="UP000078595"/>
    </source>
</evidence>
<dbReference type="InterPro" id="IPR032675">
    <property type="entry name" value="LRR_dom_sf"/>
</dbReference>
<dbReference type="KEGG" id="kdj:28969824"/>
<reference evidence="2" key="2">
    <citation type="submission" date="2013-07" db="EMBL/GenBank/DDBJ databases">
        <authorList>
            <consortium name="The Broad Institute Genome Sequencing Platform"/>
            <person name="Cuomo C."/>
            <person name="Litvintseva A."/>
            <person name="Chen Y."/>
            <person name="Heitman J."/>
            <person name="Sun S."/>
            <person name="Springer D."/>
            <person name="Dromer F."/>
            <person name="Young S.K."/>
            <person name="Zeng Q."/>
            <person name="Gargeya S."/>
            <person name="Fitzgerald M."/>
            <person name="Abouelleil A."/>
            <person name="Alvarado L."/>
            <person name="Berlin A.M."/>
            <person name="Chapman S.B."/>
            <person name="Dewar J."/>
            <person name="Goldberg J."/>
            <person name="Griggs A."/>
            <person name="Gujja S."/>
            <person name="Hansen M."/>
            <person name="Howarth C."/>
            <person name="Imamovic A."/>
            <person name="Larimer J."/>
            <person name="McCowan C."/>
            <person name="Murphy C."/>
            <person name="Pearson M."/>
            <person name="Priest M."/>
            <person name="Roberts A."/>
            <person name="Saif S."/>
            <person name="Shea T."/>
            <person name="Sykes S."/>
            <person name="Wortman J."/>
            <person name="Nusbaum C."/>
            <person name="Birren B."/>
        </authorList>
    </citation>
    <scope>NUCLEOTIDE SEQUENCE</scope>
    <source>
        <strain evidence="2">CBS 10117</strain>
    </source>
</reference>
<reference evidence="2" key="3">
    <citation type="submission" date="2024-02" db="EMBL/GenBank/DDBJ databases">
        <title>Comparative genomics of Cryptococcus and Kwoniella reveals pathogenesis evolution and contrasting modes of karyotype evolution via chromosome fusion or intercentromeric recombination.</title>
        <authorList>
            <person name="Coelho M.A."/>
            <person name="David-Palma M."/>
            <person name="Shea T."/>
            <person name="Bowers K."/>
            <person name="McGinley-Smith S."/>
            <person name="Mohammad A.W."/>
            <person name="Gnirke A."/>
            <person name="Yurkov A.M."/>
            <person name="Nowrousian M."/>
            <person name="Sun S."/>
            <person name="Cuomo C.A."/>
            <person name="Heitman J."/>
        </authorList>
    </citation>
    <scope>NUCLEOTIDE SEQUENCE</scope>
    <source>
        <strain evidence="2">CBS 10117</strain>
    </source>
</reference>
<keyword evidence="3" id="KW-1185">Reference proteome</keyword>
<dbReference type="Gene3D" id="3.80.10.10">
    <property type="entry name" value="Ribonuclease Inhibitor"/>
    <property type="match status" value="1"/>
</dbReference>
<gene>
    <name evidence="1" type="ORF">I303_06125</name>
    <name evidence="2" type="ORF">I303_106106</name>
</gene>
<dbReference type="Proteomes" id="UP000078595">
    <property type="component" value="Chromosome 7"/>
</dbReference>
<reference evidence="1" key="1">
    <citation type="submission" date="2013-07" db="EMBL/GenBank/DDBJ databases">
        <title>The Genome Sequence of Cryptococcus dejecticola CBS10117.</title>
        <authorList>
            <consortium name="The Broad Institute Genome Sequencing Platform"/>
            <person name="Cuomo C."/>
            <person name="Litvintseva A."/>
            <person name="Chen Y."/>
            <person name="Heitman J."/>
            <person name="Sun S."/>
            <person name="Springer D."/>
            <person name="Dromer F."/>
            <person name="Young S.K."/>
            <person name="Zeng Q."/>
            <person name="Gargeya S."/>
            <person name="Fitzgerald M."/>
            <person name="Abouelleil A."/>
            <person name="Alvarado L."/>
            <person name="Berlin A.M."/>
            <person name="Chapman S.B."/>
            <person name="Dewar J."/>
            <person name="Goldberg J."/>
            <person name="Griggs A."/>
            <person name="Gujja S."/>
            <person name="Hansen M."/>
            <person name="Howarth C."/>
            <person name="Imamovic A."/>
            <person name="Larimer J."/>
            <person name="McCowan C."/>
            <person name="Murphy C."/>
            <person name="Pearson M."/>
            <person name="Priest M."/>
            <person name="Roberts A."/>
            <person name="Saif S."/>
            <person name="Shea T."/>
            <person name="Sykes S."/>
            <person name="Wortman J."/>
            <person name="Nusbaum C."/>
            <person name="Birren B."/>
        </authorList>
    </citation>
    <scope>NUCLEOTIDE SEQUENCE [LARGE SCALE GENOMIC DNA]</scope>
    <source>
        <strain evidence="1">CBS 10117</strain>
    </source>
</reference>
<dbReference type="OrthoDB" id="2564867at2759"/>
<dbReference type="AlphaFoldDB" id="A0A1A6A1B5"/>
<sequence>MQDVEQEQQRGYDNTEHSYNGTQLFKDQAETHPAVWQLRLQALIFHLDHLLTRREWRKSCVRYLAFKFRADIPIGLSDLLRSLPRLRELTITFLNVLSDLLIPRHQRPADPQTLLQLLANLSSTPLTQLKGLRITIVKDWIPTVNLITRVFPDLERLHLGGRVLHIRSTSEVSVAIGSNGYHGLGLKALRNLKELHVEEMNSTFVPTLSKLIDGSPKLEVVSLKDEPMLWFPDLTGSTSVDEADDNQSLLDRLSKLKHVKRLHVSSNCFQGLCEIDGWRAVEDLRITWSTSALRSIEALALASASASTSNDNADREELIHCRTKAPLPNNGFGGVENLLSGCMTDTSSSSWEEHAYHKDREIPVRVLAAVYGISGVSVTGKQPARGMEMDQKGWDLLKTWEKQDESWY</sequence>
<dbReference type="EMBL" id="KI894033">
    <property type="protein sequence ID" value="OBR83842.1"/>
    <property type="molecule type" value="Genomic_DNA"/>
</dbReference>
<name>A0A1A6A1B5_9TREE</name>
<dbReference type="VEuPathDB" id="FungiDB:I303_06125"/>
<evidence type="ECO:0000313" key="1">
    <source>
        <dbReference type="EMBL" id="OBR83842.1"/>
    </source>
</evidence>
<evidence type="ECO:0000313" key="2">
    <source>
        <dbReference type="EMBL" id="WWC63503.1"/>
    </source>
</evidence>
<organism evidence="1">
    <name type="scientific">Kwoniella dejecticola CBS 10117</name>
    <dbReference type="NCBI Taxonomy" id="1296121"/>
    <lineage>
        <taxon>Eukaryota</taxon>
        <taxon>Fungi</taxon>
        <taxon>Dikarya</taxon>
        <taxon>Basidiomycota</taxon>
        <taxon>Agaricomycotina</taxon>
        <taxon>Tremellomycetes</taxon>
        <taxon>Tremellales</taxon>
        <taxon>Cryptococcaceae</taxon>
        <taxon>Kwoniella</taxon>
    </lineage>
</organism>
<dbReference type="EMBL" id="CP144536">
    <property type="protein sequence ID" value="WWC63503.1"/>
    <property type="molecule type" value="Genomic_DNA"/>
</dbReference>
<protein>
    <submittedName>
        <fullName evidence="1">Uncharacterized protein</fullName>
    </submittedName>
</protein>
<accession>A0A1A6A1B5</accession>
<dbReference type="RefSeq" id="XP_018261684.1">
    <property type="nucleotide sequence ID" value="XM_018409411.1"/>
</dbReference>
<dbReference type="SUPFAM" id="SSF52047">
    <property type="entry name" value="RNI-like"/>
    <property type="match status" value="1"/>
</dbReference>
<dbReference type="GeneID" id="28969824"/>